<evidence type="ECO:0000313" key="3">
    <source>
        <dbReference type="EMBL" id="PPJ39042.1"/>
    </source>
</evidence>
<dbReference type="PANTHER" id="PTHR40763">
    <property type="entry name" value="MEMBRANE PROTEIN-RELATED"/>
    <property type="match status" value="1"/>
</dbReference>
<evidence type="ECO:0000259" key="2">
    <source>
        <dbReference type="Pfam" id="PF08044"/>
    </source>
</evidence>
<feature type="region of interest" description="Disordered" evidence="1">
    <location>
        <begin position="1"/>
        <end position="21"/>
    </location>
</feature>
<protein>
    <recommendedName>
        <fullName evidence="2">DUF1707 domain-containing protein</fullName>
    </recommendedName>
</protein>
<dbReference type="PANTHER" id="PTHR40763:SF5">
    <property type="entry name" value="MEMBRANE PROTEIN"/>
    <property type="match status" value="1"/>
</dbReference>
<dbReference type="Proteomes" id="UP000239874">
    <property type="component" value="Unassembled WGS sequence"/>
</dbReference>
<dbReference type="InterPro" id="IPR012551">
    <property type="entry name" value="DUF1707_SHOCT-like"/>
</dbReference>
<reference evidence="3 4" key="1">
    <citation type="submission" date="2018-02" db="EMBL/GenBank/DDBJ databases">
        <title>8 Nocardia nova and 1 Nocardia cyriacigeorgica strain used for evolution to TMP-SMX.</title>
        <authorList>
            <person name="Mehta H."/>
            <person name="Weng J."/>
            <person name="Shamoo Y."/>
        </authorList>
    </citation>
    <scope>NUCLEOTIDE SEQUENCE [LARGE SCALE GENOMIC DNA]</scope>
    <source>
        <strain evidence="3 4">MDA3139</strain>
    </source>
</reference>
<comment type="caution">
    <text evidence="3">The sequence shown here is derived from an EMBL/GenBank/DDBJ whole genome shotgun (WGS) entry which is preliminary data.</text>
</comment>
<sequence length="207" mass="22659">MPMTEPQDRSPDIARHDPAPAVRITDHERAQVERLLRLALNDGSLDLAELDRRLAVAYAANTREELVAVTADLPVAAAREPLMLSTVSGSLRKDGQWIVPAEITVSATSGSVRLDFTQAICPHAVVDLHVGIASGSLRLTVPHGWQVDLDRLSFVSGSAKNRVTDPSLPGCPTLRVDGSITSGSIRAHYPKPPRRSFWAWLLRRPRR</sequence>
<proteinExistence type="predicted"/>
<dbReference type="AlphaFoldDB" id="A0A2S6AUT6"/>
<evidence type="ECO:0000256" key="1">
    <source>
        <dbReference type="SAM" id="MobiDB-lite"/>
    </source>
</evidence>
<dbReference type="EMBL" id="PSZC01000003">
    <property type="protein sequence ID" value="PPJ39042.1"/>
    <property type="molecule type" value="Genomic_DNA"/>
</dbReference>
<organism evidence="3 4">
    <name type="scientific">Nocardia nova</name>
    <dbReference type="NCBI Taxonomy" id="37330"/>
    <lineage>
        <taxon>Bacteria</taxon>
        <taxon>Bacillati</taxon>
        <taxon>Actinomycetota</taxon>
        <taxon>Actinomycetes</taxon>
        <taxon>Mycobacteriales</taxon>
        <taxon>Nocardiaceae</taxon>
        <taxon>Nocardia</taxon>
    </lineage>
</organism>
<accession>A0A2S6AUT6</accession>
<gene>
    <name evidence="3" type="ORF">C5E45_05990</name>
</gene>
<dbReference type="Pfam" id="PF08044">
    <property type="entry name" value="DUF1707"/>
    <property type="match status" value="1"/>
</dbReference>
<evidence type="ECO:0000313" key="4">
    <source>
        <dbReference type="Proteomes" id="UP000239874"/>
    </source>
</evidence>
<feature type="domain" description="DUF1707" evidence="2">
    <location>
        <begin position="22"/>
        <end position="74"/>
    </location>
</feature>
<name>A0A2S6AUT6_9NOCA</name>